<evidence type="ECO:0000256" key="1">
    <source>
        <dbReference type="ARBA" id="ARBA00004123"/>
    </source>
</evidence>
<evidence type="ECO:0000313" key="11">
    <source>
        <dbReference type="Proteomes" id="UP000799536"/>
    </source>
</evidence>
<feature type="compositionally biased region" description="Basic and acidic residues" evidence="9">
    <location>
        <begin position="120"/>
        <end position="132"/>
    </location>
</feature>
<keyword evidence="8" id="KW-0175">Coiled coil</keyword>
<dbReference type="Pfam" id="PF05557">
    <property type="entry name" value="MAD"/>
    <property type="match status" value="1"/>
</dbReference>
<evidence type="ECO:0000313" key="10">
    <source>
        <dbReference type="EMBL" id="KAF2203912.1"/>
    </source>
</evidence>
<name>A0A9P4JR89_9PLEO</name>
<evidence type="ECO:0000256" key="8">
    <source>
        <dbReference type="SAM" id="Coils"/>
    </source>
</evidence>
<dbReference type="GO" id="GO:0000776">
    <property type="term" value="C:kinetochore"/>
    <property type="evidence" value="ECO:0007669"/>
    <property type="project" value="TreeGrafter"/>
</dbReference>
<comment type="subcellular location">
    <subcellularLocation>
        <location evidence="1">Nucleus</location>
    </subcellularLocation>
</comment>
<dbReference type="GO" id="GO:0072686">
    <property type="term" value="C:mitotic spindle"/>
    <property type="evidence" value="ECO:0007669"/>
    <property type="project" value="TreeGrafter"/>
</dbReference>
<proteinExistence type="inferred from homology"/>
<dbReference type="PANTHER" id="PTHR23168">
    <property type="entry name" value="MITOTIC SPINDLE ASSEMBLY CHECKPOINT PROTEIN MAD1 MITOTIC ARREST DEFICIENT-LIKE PROTEIN 1"/>
    <property type="match status" value="1"/>
</dbReference>
<gene>
    <name evidence="10" type="ORF">GQ43DRAFT_410636</name>
</gene>
<keyword evidence="4" id="KW-0132">Cell division</keyword>
<feature type="coiled-coil region" evidence="8">
    <location>
        <begin position="432"/>
        <end position="515"/>
    </location>
</feature>
<evidence type="ECO:0000256" key="7">
    <source>
        <dbReference type="ARBA" id="ARBA00023306"/>
    </source>
</evidence>
<dbReference type="Proteomes" id="UP000799536">
    <property type="component" value="Unassembled WGS sequence"/>
</dbReference>
<dbReference type="AlphaFoldDB" id="A0A9P4JR89"/>
<dbReference type="EMBL" id="ML993890">
    <property type="protein sequence ID" value="KAF2203912.1"/>
    <property type="molecule type" value="Genomic_DNA"/>
</dbReference>
<evidence type="ECO:0000256" key="3">
    <source>
        <dbReference type="ARBA" id="ARBA00022019"/>
    </source>
</evidence>
<feature type="region of interest" description="Disordered" evidence="9">
    <location>
        <begin position="120"/>
        <end position="144"/>
    </location>
</feature>
<accession>A0A9P4JR89</accession>
<comment type="similarity">
    <text evidence="2">Belongs to the MAD1 family.</text>
</comment>
<evidence type="ECO:0000256" key="5">
    <source>
        <dbReference type="ARBA" id="ARBA00022776"/>
    </source>
</evidence>
<feature type="coiled-coil region" evidence="8">
    <location>
        <begin position="575"/>
        <end position="602"/>
    </location>
</feature>
<reference evidence="10" key="1">
    <citation type="journal article" date="2020" name="Stud. Mycol.">
        <title>101 Dothideomycetes genomes: a test case for predicting lifestyles and emergence of pathogens.</title>
        <authorList>
            <person name="Haridas S."/>
            <person name="Albert R."/>
            <person name="Binder M."/>
            <person name="Bloem J."/>
            <person name="Labutti K."/>
            <person name="Salamov A."/>
            <person name="Andreopoulos B."/>
            <person name="Baker S."/>
            <person name="Barry K."/>
            <person name="Bills G."/>
            <person name="Bluhm B."/>
            <person name="Cannon C."/>
            <person name="Castanera R."/>
            <person name="Culley D."/>
            <person name="Daum C."/>
            <person name="Ezra D."/>
            <person name="Gonzalez J."/>
            <person name="Henrissat B."/>
            <person name="Kuo A."/>
            <person name="Liang C."/>
            <person name="Lipzen A."/>
            <person name="Lutzoni F."/>
            <person name="Magnuson J."/>
            <person name="Mondo S."/>
            <person name="Nolan M."/>
            <person name="Ohm R."/>
            <person name="Pangilinan J."/>
            <person name="Park H.-J."/>
            <person name="Ramirez L."/>
            <person name="Alfaro M."/>
            <person name="Sun H."/>
            <person name="Tritt A."/>
            <person name="Yoshinaga Y."/>
            <person name="Zwiers L.-H."/>
            <person name="Turgeon B."/>
            <person name="Goodwin S."/>
            <person name="Spatafora J."/>
            <person name="Crous P."/>
            <person name="Grigoriev I."/>
        </authorList>
    </citation>
    <scope>NUCLEOTIDE SEQUENCE</scope>
    <source>
        <strain evidence="10">ATCC 74209</strain>
    </source>
</reference>
<evidence type="ECO:0000256" key="9">
    <source>
        <dbReference type="SAM" id="MobiDB-lite"/>
    </source>
</evidence>
<protein>
    <recommendedName>
        <fullName evidence="3">Spindle assembly checkpoint component MAD1</fullName>
    </recommendedName>
</protein>
<keyword evidence="6" id="KW-0539">Nucleus</keyword>
<feature type="region of interest" description="Disordered" evidence="9">
    <location>
        <begin position="1"/>
        <end position="23"/>
    </location>
</feature>
<dbReference type="GO" id="GO:0005635">
    <property type="term" value="C:nuclear envelope"/>
    <property type="evidence" value="ECO:0007669"/>
    <property type="project" value="TreeGrafter"/>
</dbReference>
<evidence type="ECO:0000256" key="6">
    <source>
        <dbReference type="ARBA" id="ARBA00023242"/>
    </source>
</evidence>
<dbReference type="InterPro" id="IPR008672">
    <property type="entry name" value="Mad1"/>
</dbReference>
<keyword evidence="7" id="KW-0131">Cell cycle</keyword>
<dbReference type="OrthoDB" id="331602at2759"/>
<dbReference type="Gene3D" id="1.20.5.170">
    <property type="match status" value="1"/>
</dbReference>
<organism evidence="10 11">
    <name type="scientific">Delitschia confertaspora ATCC 74209</name>
    <dbReference type="NCBI Taxonomy" id="1513339"/>
    <lineage>
        <taxon>Eukaryota</taxon>
        <taxon>Fungi</taxon>
        <taxon>Dikarya</taxon>
        <taxon>Ascomycota</taxon>
        <taxon>Pezizomycotina</taxon>
        <taxon>Dothideomycetes</taxon>
        <taxon>Pleosporomycetidae</taxon>
        <taxon>Pleosporales</taxon>
        <taxon>Delitschiaceae</taxon>
        <taxon>Delitschia</taxon>
    </lineage>
</organism>
<dbReference type="GO" id="GO:0051301">
    <property type="term" value="P:cell division"/>
    <property type="evidence" value="ECO:0007669"/>
    <property type="project" value="UniProtKB-KW"/>
</dbReference>
<dbReference type="GO" id="GO:0007094">
    <property type="term" value="P:mitotic spindle assembly checkpoint signaling"/>
    <property type="evidence" value="ECO:0007669"/>
    <property type="project" value="InterPro"/>
</dbReference>
<comment type="caution">
    <text evidence="10">The sequence shown here is derived from an EMBL/GenBank/DDBJ whole genome shotgun (WGS) entry which is preliminary data.</text>
</comment>
<dbReference type="PANTHER" id="PTHR23168:SF0">
    <property type="entry name" value="MITOTIC SPINDLE ASSEMBLY CHECKPOINT PROTEIN MAD1"/>
    <property type="match status" value="1"/>
</dbReference>
<sequence>MANRHQVLPTYDFLTGGDDATPDPPLRQTLRASHAVRPEPANEDLRAQINTLHYELETLKQEREVERLQHQQELQEMQNRAEGDFRRAQAAESANKSTALKYDTLSRELQEIHTRTANERQDLESRLRRSQEKAQQLQEEADEAKEDMALAQREHDHKYNGLQSEYKALKESVTEIRTDLEAKINALQTTQRKLSQKESEVGELESEVLRLKAKTGDADTLAVIKRELTEQVTHIKKLEAINREQHAELKQFRDQHKAIEIVEEQKRTLETKLRLMGDMERELNEAQLRRQALEDERASWTSYLESQTNPENELQFSSPEDLARAFVQERLETAELLKKLGAIQPELSVKEENIRVLEDEKAKLQAEILTLKTSGAGVNSGAGDSKVRARLERQKALVTKEVEFLREQLKAFDIEESEMQPENHDVAKSARIKELEDLVDQYRKEVDEVQKELAAAQTQSPLTVAAGVKRPLDSDEVDERLGELRRKNKQLQEELKEMQKAKAILEADYKAQHSQLKSLKASSRTRILELRSNPTADAEALKLSTVKTLREANAELLARLQGQSPAPTSVPLATLNSAEDKIAELEHTVAEREKRIKRLKQIWTAKSLEFREAVASVLGWKIDFLPNGRARVTSMFYPGDEETGENSILFDGENGTMKVSGGPQSAFASEIKDNITFWVEERKEIPCFLAALTLEFWERGKGNEMR</sequence>
<dbReference type="GO" id="GO:0051315">
    <property type="term" value="P:attachment of mitotic spindle microtubules to kinetochore"/>
    <property type="evidence" value="ECO:0007669"/>
    <property type="project" value="TreeGrafter"/>
</dbReference>
<keyword evidence="11" id="KW-1185">Reference proteome</keyword>
<dbReference type="Gene3D" id="6.10.250.90">
    <property type="match status" value="1"/>
</dbReference>
<feature type="coiled-coil region" evidence="8">
    <location>
        <begin position="42"/>
        <end position="80"/>
    </location>
</feature>
<feature type="coiled-coil region" evidence="8">
    <location>
        <begin position="347"/>
        <end position="408"/>
    </location>
</feature>
<dbReference type="Gene3D" id="3.30.457.60">
    <property type="match status" value="1"/>
</dbReference>
<keyword evidence="5" id="KW-0498">Mitosis</keyword>
<evidence type="ECO:0000256" key="4">
    <source>
        <dbReference type="ARBA" id="ARBA00022618"/>
    </source>
</evidence>
<evidence type="ECO:0000256" key="2">
    <source>
        <dbReference type="ARBA" id="ARBA00008029"/>
    </source>
</evidence>